<comment type="caution">
    <text evidence="5">The sequence shown here is derived from an EMBL/GenBank/DDBJ whole genome shotgun (WGS) entry which is preliminary data.</text>
</comment>
<evidence type="ECO:0000256" key="2">
    <source>
        <dbReference type="SAM" id="MobiDB-lite"/>
    </source>
</evidence>
<dbReference type="OrthoDB" id="4849794at2759"/>
<dbReference type="PANTHER" id="PTHR37842">
    <property type="match status" value="1"/>
</dbReference>
<dbReference type="AlphaFoldDB" id="A0A9P6D2Z4"/>
<feature type="chain" id="PRO_5040407837" description="Gylcosyl hydrolase 115 C-terminal domain-containing protein" evidence="3">
    <location>
        <begin position="21"/>
        <end position="1038"/>
    </location>
</feature>
<dbReference type="Pfam" id="PF15979">
    <property type="entry name" value="Glyco_hydro_115"/>
    <property type="match status" value="1"/>
</dbReference>
<proteinExistence type="predicted"/>
<feature type="signal peptide" evidence="3">
    <location>
        <begin position="1"/>
        <end position="20"/>
    </location>
</feature>
<feature type="region of interest" description="Disordered" evidence="2">
    <location>
        <begin position="88"/>
        <end position="129"/>
    </location>
</feature>
<dbReference type="InterPro" id="IPR031924">
    <property type="entry name" value="GH115"/>
</dbReference>
<dbReference type="PANTHER" id="PTHR37842:SF2">
    <property type="entry name" value="GYLCOSYL HYDROLASE 115 C-TERMINAL DOMAIN-CONTAINING PROTEIN"/>
    <property type="match status" value="1"/>
</dbReference>
<dbReference type="GO" id="GO:0016787">
    <property type="term" value="F:hydrolase activity"/>
    <property type="evidence" value="ECO:0007669"/>
    <property type="project" value="UniProtKB-KW"/>
</dbReference>
<accession>A0A9P6D2Z4</accession>
<feature type="domain" description="Gylcosyl hydrolase 115 C-terminal" evidence="4">
    <location>
        <begin position="856"/>
        <end position="1034"/>
    </location>
</feature>
<evidence type="ECO:0000259" key="4">
    <source>
        <dbReference type="Pfam" id="PF17829"/>
    </source>
</evidence>
<evidence type="ECO:0000313" key="6">
    <source>
        <dbReference type="Proteomes" id="UP000807469"/>
    </source>
</evidence>
<keyword evidence="1" id="KW-0378">Hydrolase</keyword>
<sequence>MARGAACLLVSLALLHGVLAIGQDTCVTFASSANSFAVVNNKKAAPILLSADDWLGVQFAAADFAADIQRVTSVKPTLTNFTVDAVSAASPSPATSNSSVAAPIPSAASTDSTNSSDSTSTPATASKPPTSAPIIIGTLGKSSLVNAIVKSAGIDVSSIEGKWESFMTAVVHNPLPGVASAYVVIGADKRGTIFALYDHSEQFGVSPWYWWADVPTTTHPNLFVTNSGCAHGTPSVKYRGIFLNDEQPALQNWAMEKFTNGTGAALTGSPFNQFFYTKLFELILRLKANYLWPAMWSSAFAVDDPQNQFLADAYGVVMGTSHQEPMMRSTPNEFTLFGSGPWDYTTNSAAINNYWLQGAERARPFESVFTMGMRGFGDLPLSETTNIALLQGVIGNQTEILQTVFNVTDVSTIPQVWCLYTEVEGYYDDGMRVPDYMTLLWTDDNWGNIRRFPTVDERNRTGGAGVYYHIDFVGGFRDYKWITSSQIEKIHQQMSLAIQRQADRLWILNVGDLKPYEREIEFFLTYAWNTTKWEPSNLSTFVNQWAVREFDLSADKAATVTSIVGNLTRFNSRRKPELLNATTFSLINYREADTVLDNWATLQAASTSIYNSLSSAMKPAFFQLVHHPILASTNLANMLVAAGQNNMRASQARLSANQLADTVEQLFEKDFDFEQQYHTMLNGKWDHMMDQTHLGYFYWQQPMTNSMPLISRVQAKKQALAGVMRIVPEGTLGAWPGDNPNQCALGYNCPPPSITLDNFSPISNRYIDVGSGGPASFMFTAASNVSWLTLSPAKGSISPTAPEQRVFASVSDWSKLSAGVNSAQITFTATSSGQPPLSVPVMFYATKNSPSSGFKGFVEGTGVISIEAAHTTRKTTVQGMSWGELPGFGKTLSAITPLPLTDATFAAGAGPTVEYDFFNFNTKSGKVTVNVFVAPTLNGNTDQNPFQYALQIDSQPWVTVTPVGPEVPVGGLPNGWSTLDGWVANSINLQSTTFSVVNPGAHTLKITMITPLVVIEKIVIDAGGLQPSYLGPPESIVV</sequence>
<dbReference type="EMBL" id="MU155176">
    <property type="protein sequence ID" value="KAF9481585.1"/>
    <property type="molecule type" value="Genomic_DNA"/>
</dbReference>
<dbReference type="InterPro" id="IPR029018">
    <property type="entry name" value="Hex-like_dom2"/>
</dbReference>
<organism evidence="5 6">
    <name type="scientific">Pholiota conissans</name>
    <dbReference type="NCBI Taxonomy" id="109636"/>
    <lineage>
        <taxon>Eukaryota</taxon>
        <taxon>Fungi</taxon>
        <taxon>Dikarya</taxon>
        <taxon>Basidiomycota</taxon>
        <taxon>Agaricomycotina</taxon>
        <taxon>Agaricomycetes</taxon>
        <taxon>Agaricomycetidae</taxon>
        <taxon>Agaricales</taxon>
        <taxon>Agaricineae</taxon>
        <taxon>Strophariaceae</taxon>
        <taxon>Pholiota</taxon>
    </lineage>
</organism>
<keyword evidence="6" id="KW-1185">Reference proteome</keyword>
<gene>
    <name evidence="5" type="ORF">BDN70DRAFT_930700</name>
</gene>
<keyword evidence="3" id="KW-0732">Signal</keyword>
<dbReference type="Gene3D" id="3.30.379.10">
    <property type="entry name" value="Chitobiase/beta-hexosaminidase domain 2-like"/>
    <property type="match status" value="1"/>
</dbReference>
<protein>
    <recommendedName>
        <fullName evidence="4">Gylcosyl hydrolase 115 C-terminal domain-containing protein</fullName>
    </recommendedName>
</protein>
<reference evidence="5" key="1">
    <citation type="submission" date="2020-11" db="EMBL/GenBank/DDBJ databases">
        <authorList>
            <consortium name="DOE Joint Genome Institute"/>
            <person name="Ahrendt S."/>
            <person name="Riley R."/>
            <person name="Andreopoulos W."/>
            <person name="Labutti K."/>
            <person name="Pangilinan J."/>
            <person name="Ruiz-Duenas F.J."/>
            <person name="Barrasa J.M."/>
            <person name="Sanchez-Garcia M."/>
            <person name="Camarero S."/>
            <person name="Miyauchi S."/>
            <person name="Serrano A."/>
            <person name="Linde D."/>
            <person name="Babiker R."/>
            <person name="Drula E."/>
            <person name="Ayuso-Fernandez I."/>
            <person name="Pacheco R."/>
            <person name="Padilla G."/>
            <person name="Ferreira P."/>
            <person name="Barriuso J."/>
            <person name="Kellner H."/>
            <person name="Castanera R."/>
            <person name="Alfaro M."/>
            <person name="Ramirez L."/>
            <person name="Pisabarro A.G."/>
            <person name="Kuo A."/>
            <person name="Tritt A."/>
            <person name="Lipzen A."/>
            <person name="He G."/>
            <person name="Yan M."/>
            <person name="Ng V."/>
            <person name="Cullen D."/>
            <person name="Martin F."/>
            <person name="Rosso M.-N."/>
            <person name="Henrissat B."/>
            <person name="Hibbett D."/>
            <person name="Martinez A.T."/>
            <person name="Grigoriev I.V."/>
        </authorList>
    </citation>
    <scope>NUCLEOTIDE SEQUENCE</scope>
    <source>
        <strain evidence="5">CIRM-BRFM 674</strain>
    </source>
</reference>
<dbReference type="Gene3D" id="3.20.20.520">
    <property type="entry name" value="Glycosyl hydrolase family 115"/>
    <property type="match status" value="1"/>
</dbReference>
<evidence type="ECO:0000256" key="1">
    <source>
        <dbReference type="ARBA" id="ARBA00022801"/>
    </source>
</evidence>
<name>A0A9P6D2Z4_9AGAR</name>
<evidence type="ECO:0000256" key="3">
    <source>
        <dbReference type="SAM" id="SignalP"/>
    </source>
</evidence>
<dbReference type="Pfam" id="PF17829">
    <property type="entry name" value="GH115_C"/>
    <property type="match status" value="1"/>
</dbReference>
<evidence type="ECO:0000313" key="5">
    <source>
        <dbReference type="EMBL" id="KAF9481585.1"/>
    </source>
</evidence>
<dbReference type="InterPro" id="IPR041437">
    <property type="entry name" value="GH115_C"/>
</dbReference>
<dbReference type="Gene3D" id="2.60.120.1620">
    <property type="match status" value="1"/>
</dbReference>
<dbReference type="Proteomes" id="UP000807469">
    <property type="component" value="Unassembled WGS sequence"/>
</dbReference>
<dbReference type="Gene3D" id="1.20.58.2150">
    <property type="match status" value="1"/>
</dbReference>
<dbReference type="InterPro" id="IPR042301">
    <property type="entry name" value="GH115_sf"/>
</dbReference>